<dbReference type="AlphaFoldDB" id="A0A8J5VNH6"/>
<evidence type="ECO:0000313" key="2">
    <source>
        <dbReference type="EMBL" id="KAG8051379.1"/>
    </source>
</evidence>
<keyword evidence="3" id="KW-1185">Reference proteome</keyword>
<comment type="caution">
    <text evidence="2">The sequence shown here is derived from an EMBL/GenBank/DDBJ whole genome shotgun (WGS) entry which is preliminary data.</text>
</comment>
<evidence type="ECO:0000313" key="3">
    <source>
        <dbReference type="Proteomes" id="UP000729402"/>
    </source>
</evidence>
<reference evidence="2" key="1">
    <citation type="journal article" date="2021" name="bioRxiv">
        <title>Whole Genome Assembly and Annotation of Northern Wild Rice, Zizania palustris L., Supports a Whole Genome Duplication in the Zizania Genus.</title>
        <authorList>
            <person name="Haas M."/>
            <person name="Kono T."/>
            <person name="Macchietto M."/>
            <person name="Millas R."/>
            <person name="McGilp L."/>
            <person name="Shao M."/>
            <person name="Duquette J."/>
            <person name="Hirsch C.N."/>
            <person name="Kimball J."/>
        </authorList>
    </citation>
    <scope>NUCLEOTIDE SEQUENCE</scope>
    <source>
        <tissue evidence="2">Fresh leaf tissue</tissue>
    </source>
</reference>
<feature type="region of interest" description="Disordered" evidence="1">
    <location>
        <begin position="1"/>
        <end position="27"/>
    </location>
</feature>
<proteinExistence type="predicted"/>
<evidence type="ECO:0000256" key="1">
    <source>
        <dbReference type="SAM" id="MobiDB-lite"/>
    </source>
</evidence>
<organism evidence="2 3">
    <name type="scientific">Zizania palustris</name>
    <name type="common">Northern wild rice</name>
    <dbReference type="NCBI Taxonomy" id="103762"/>
    <lineage>
        <taxon>Eukaryota</taxon>
        <taxon>Viridiplantae</taxon>
        <taxon>Streptophyta</taxon>
        <taxon>Embryophyta</taxon>
        <taxon>Tracheophyta</taxon>
        <taxon>Spermatophyta</taxon>
        <taxon>Magnoliopsida</taxon>
        <taxon>Liliopsida</taxon>
        <taxon>Poales</taxon>
        <taxon>Poaceae</taxon>
        <taxon>BOP clade</taxon>
        <taxon>Oryzoideae</taxon>
        <taxon>Oryzeae</taxon>
        <taxon>Zizaniinae</taxon>
        <taxon>Zizania</taxon>
    </lineage>
</organism>
<reference evidence="2" key="2">
    <citation type="submission" date="2021-02" db="EMBL/GenBank/DDBJ databases">
        <authorList>
            <person name="Kimball J.A."/>
            <person name="Haas M.W."/>
            <person name="Macchietto M."/>
            <person name="Kono T."/>
            <person name="Duquette J."/>
            <person name="Shao M."/>
        </authorList>
    </citation>
    <scope>NUCLEOTIDE SEQUENCE</scope>
    <source>
        <tissue evidence="2">Fresh leaf tissue</tissue>
    </source>
</reference>
<accession>A0A8J5VNH6</accession>
<gene>
    <name evidence="2" type="ORF">GUJ93_ZPchr0001g29891</name>
</gene>
<dbReference type="Proteomes" id="UP000729402">
    <property type="component" value="Unassembled WGS sequence"/>
</dbReference>
<protein>
    <submittedName>
        <fullName evidence="2">Uncharacterized protein</fullName>
    </submittedName>
</protein>
<sequence length="73" mass="7947">MPSPCTYASRRRARRASPVARQQPSPAVTVPVPGLALDGLDLIYLSFRFARLRRTRAGTYASANAPASSERES</sequence>
<name>A0A8J5VNH6_ZIZPA</name>
<dbReference type="EMBL" id="JAAALK010000288">
    <property type="protein sequence ID" value="KAG8051379.1"/>
    <property type="molecule type" value="Genomic_DNA"/>
</dbReference>